<dbReference type="InterPro" id="IPR029063">
    <property type="entry name" value="SAM-dependent_MTases_sf"/>
</dbReference>
<name>A0A1F6BCP8_9BACT</name>
<comment type="caution">
    <text evidence="3">The sequence shown here is derived from an EMBL/GenBank/DDBJ whole genome shotgun (WGS) entry which is preliminary data.</text>
</comment>
<proteinExistence type="predicted"/>
<dbReference type="Pfam" id="PF13649">
    <property type="entry name" value="Methyltransf_25"/>
    <property type="match status" value="1"/>
</dbReference>
<accession>A0A1F6BCP8</accession>
<organism evidence="3 4">
    <name type="scientific">Candidatus Gottesmanbacteria bacterium RIFOXYB1_FULL_47_11</name>
    <dbReference type="NCBI Taxonomy" id="1798401"/>
    <lineage>
        <taxon>Bacteria</taxon>
        <taxon>Candidatus Gottesmaniibacteriota</taxon>
    </lineage>
</organism>
<gene>
    <name evidence="3" type="ORF">A2363_03995</name>
</gene>
<dbReference type="Gene3D" id="3.40.50.150">
    <property type="entry name" value="Vaccinia Virus protein VP39"/>
    <property type="match status" value="1"/>
</dbReference>
<dbReference type="PANTHER" id="PTHR43861">
    <property type="entry name" value="TRANS-ACONITATE 2-METHYLTRANSFERASE-RELATED"/>
    <property type="match status" value="1"/>
</dbReference>
<dbReference type="SUPFAM" id="SSF53335">
    <property type="entry name" value="S-adenosyl-L-methionine-dependent methyltransferases"/>
    <property type="match status" value="1"/>
</dbReference>
<evidence type="ECO:0000256" key="1">
    <source>
        <dbReference type="ARBA" id="ARBA00022679"/>
    </source>
</evidence>
<dbReference type="GO" id="GO:0016740">
    <property type="term" value="F:transferase activity"/>
    <property type="evidence" value="ECO:0007669"/>
    <property type="project" value="UniProtKB-KW"/>
</dbReference>
<reference evidence="3 4" key="1">
    <citation type="journal article" date="2016" name="Nat. Commun.">
        <title>Thousands of microbial genomes shed light on interconnected biogeochemical processes in an aquifer system.</title>
        <authorList>
            <person name="Anantharaman K."/>
            <person name="Brown C.T."/>
            <person name="Hug L.A."/>
            <person name="Sharon I."/>
            <person name="Castelle C.J."/>
            <person name="Probst A.J."/>
            <person name="Thomas B.C."/>
            <person name="Singh A."/>
            <person name="Wilkins M.J."/>
            <person name="Karaoz U."/>
            <person name="Brodie E.L."/>
            <person name="Williams K.H."/>
            <person name="Hubbard S.S."/>
            <person name="Banfield J.F."/>
        </authorList>
    </citation>
    <scope>NUCLEOTIDE SEQUENCE [LARGE SCALE GENOMIC DNA]</scope>
</reference>
<dbReference type="InterPro" id="IPR041698">
    <property type="entry name" value="Methyltransf_25"/>
</dbReference>
<evidence type="ECO:0000313" key="3">
    <source>
        <dbReference type="EMBL" id="OGG34670.1"/>
    </source>
</evidence>
<dbReference type="STRING" id="1798401.A2363_03995"/>
<evidence type="ECO:0000313" key="4">
    <source>
        <dbReference type="Proteomes" id="UP000176186"/>
    </source>
</evidence>
<dbReference type="Proteomes" id="UP000176186">
    <property type="component" value="Unassembled WGS sequence"/>
</dbReference>
<dbReference type="EMBL" id="MFKE01000024">
    <property type="protein sequence ID" value="OGG34670.1"/>
    <property type="molecule type" value="Genomic_DNA"/>
</dbReference>
<keyword evidence="1" id="KW-0808">Transferase</keyword>
<dbReference type="AlphaFoldDB" id="A0A1F6BCP8"/>
<sequence length="222" mass="25109">MRSQKELWIEEHKDPRFLVRVHADKPSGPIPGFVDFLKEKQLNPEQTKIFDAGCGKGRNSIYLADNGFKVVGGDFAPKAVIDAKAKVGEQKNLEFREMDLGEPWGFEKEFDAVIDCDTSICLPNPEREQMIQSAHEALKSGGYYLFYGVARTELVNTNPGPEPNSVIFPETGKFEKQYTKEELIEVFARYGFHLINLVEPTGSDVVEGKQTTFPMWVAIFQK</sequence>
<feature type="domain" description="Methyltransferase" evidence="2">
    <location>
        <begin position="49"/>
        <end position="142"/>
    </location>
</feature>
<protein>
    <recommendedName>
        <fullName evidence="2">Methyltransferase domain-containing protein</fullName>
    </recommendedName>
</protein>
<evidence type="ECO:0000259" key="2">
    <source>
        <dbReference type="Pfam" id="PF13649"/>
    </source>
</evidence>
<dbReference type="CDD" id="cd02440">
    <property type="entry name" value="AdoMet_MTases"/>
    <property type="match status" value="1"/>
</dbReference>